<dbReference type="Proteomes" id="UP001500731">
    <property type="component" value="Unassembled WGS sequence"/>
</dbReference>
<evidence type="ECO:0000256" key="1">
    <source>
        <dbReference type="SAM" id="MobiDB-lite"/>
    </source>
</evidence>
<proteinExistence type="predicted"/>
<name>A0ABP8PPH4_9MICO</name>
<protein>
    <submittedName>
        <fullName evidence="2">Uncharacterized protein</fullName>
    </submittedName>
</protein>
<keyword evidence="3" id="KW-1185">Reference proteome</keyword>
<feature type="region of interest" description="Disordered" evidence="1">
    <location>
        <begin position="1"/>
        <end position="28"/>
    </location>
</feature>
<gene>
    <name evidence="2" type="ORF">GCM10023171_34210</name>
</gene>
<accession>A0ABP8PPH4</accession>
<dbReference type="EMBL" id="BAABGP010000024">
    <property type="protein sequence ID" value="GAA4491017.1"/>
    <property type="molecule type" value="Genomic_DNA"/>
</dbReference>
<comment type="caution">
    <text evidence="2">The sequence shown here is derived from an EMBL/GenBank/DDBJ whole genome shotgun (WGS) entry which is preliminary data.</text>
</comment>
<dbReference type="RefSeq" id="WP_345188656.1">
    <property type="nucleotide sequence ID" value="NZ_BAABGP010000024.1"/>
</dbReference>
<reference evidence="3" key="1">
    <citation type="journal article" date="2019" name="Int. J. Syst. Evol. Microbiol.">
        <title>The Global Catalogue of Microorganisms (GCM) 10K type strain sequencing project: providing services to taxonomists for standard genome sequencing and annotation.</title>
        <authorList>
            <consortium name="The Broad Institute Genomics Platform"/>
            <consortium name="The Broad Institute Genome Sequencing Center for Infectious Disease"/>
            <person name="Wu L."/>
            <person name="Ma J."/>
        </authorList>
    </citation>
    <scope>NUCLEOTIDE SEQUENCE [LARGE SCALE GENOMIC DNA]</scope>
    <source>
        <strain evidence="3">JCM 17839</strain>
    </source>
</reference>
<evidence type="ECO:0000313" key="2">
    <source>
        <dbReference type="EMBL" id="GAA4491017.1"/>
    </source>
</evidence>
<sequence>MTIAAGSEQQTPAGAERPTQGTLPGGLTLLPDLDGSDVGVCIDGVCRLPGQRA</sequence>
<evidence type="ECO:0000313" key="3">
    <source>
        <dbReference type="Proteomes" id="UP001500731"/>
    </source>
</evidence>
<organism evidence="2 3">
    <name type="scientific">Microbacterium panaciterrae</name>
    <dbReference type="NCBI Taxonomy" id="985759"/>
    <lineage>
        <taxon>Bacteria</taxon>
        <taxon>Bacillati</taxon>
        <taxon>Actinomycetota</taxon>
        <taxon>Actinomycetes</taxon>
        <taxon>Micrococcales</taxon>
        <taxon>Microbacteriaceae</taxon>
        <taxon>Microbacterium</taxon>
    </lineage>
</organism>